<keyword evidence="2" id="KW-1185">Reference proteome</keyword>
<dbReference type="RefSeq" id="WP_168623367.1">
    <property type="nucleotide sequence ID" value="NZ_JAAZQQ010000003.1"/>
</dbReference>
<organism evidence="1 2">
    <name type="scientific">Roseicyclus persicicus</name>
    <dbReference type="NCBI Taxonomy" id="2650661"/>
    <lineage>
        <taxon>Bacteria</taxon>
        <taxon>Pseudomonadati</taxon>
        <taxon>Pseudomonadota</taxon>
        <taxon>Alphaproteobacteria</taxon>
        <taxon>Rhodobacterales</taxon>
        <taxon>Roseobacteraceae</taxon>
        <taxon>Roseicyclus</taxon>
    </lineage>
</organism>
<gene>
    <name evidence="1" type="ORF">HCU73_10250</name>
</gene>
<dbReference type="Gene3D" id="3.10.450.530">
    <property type="entry name" value="Ribonuclease toxin, BrnT, of type II toxin-antitoxin system"/>
    <property type="match status" value="1"/>
</dbReference>
<dbReference type="Proteomes" id="UP000526408">
    <property type="component" value="Unassembled WGS sequence"/>
</dbReference>
<sequence length="94" mass="10960">MEFEWDEAKSDDTKARRGFGFDEVTPVFLDPDRVIFPDDRVPYGEERWITFGLVEGRLFAVAYTRRGAAIRIISARKANSRERKRYDAQTDLQA</sequence>
<reference evidence="1 2" key="1">
    <citation type="submission" date="2020-04" db="EMBL/GenBank/DDBJ databases">
        <authorList>
            <person name="Yoon J."/>
        </authorList>
    </citation>
    <scope>NUCLEOTIDE SEQUENCE [LARGE SCALE GENOMIC DNA]</scope>
    <source>
        <strain evidence="1 2">KMU-115</strain>
    </source>
</reference>
<comment type="caution">
    <text evidence="1">The sequence shown here is derived from an EMBL/GenBank/DDBJ whole genome shotgun (WGS) entry which is preliminary data.</text>
</comment>
<evidence type="ECO:0000313" key="1">
    <source>
        <dbReference type="EMBL" id="NKX44971.1"/>
    </source>
</evidence>
<accession>A0A7X6GYZ9</accession>
<proteinExistence type="predicted"/>
<name>A0A7X6GYZ9_9RHOB</name>
<dbReference type="Pfam" id="PF04365">
    <property type="entry name" value="BrnT_toxin"/>
    <property type="match status" value="1"/>
</dbReference>
<dbReference type="InterPro" id="IPR038573">
    <property type="entry name" value="BrnT_sf"/>
</dbReference>
<dbReference type="EMBL" id="JAAZQQ010000003">
    <property type="protein sequence ID" value="NKX44971.1"/>
    <property type="molecule type" value="Genomic_DNA"/>
</dbReference>
<evidence type="ECO:0000313" key="2">
    <source>
        <dbReference type="Proteomes" id="UP000526408"/>
    </source>
</evidence>
<protein>
    <submittedName>
        <fullName evidence="1">BrnT family toxin</fullName>
    </submittedName>
</protein>
<dbReference type="AlphaFoldDB" id="A0A7X6GYZ9"/>
<dbReference type="InterPro" id="IPR007460">
    <property type="entry name" value="BrnT_toxin"/>
</dbReference>